<name>A0A8C4QTK5_EPTBU</name>
<evidence type="ECO:0000259" key="1">
    <source>
        <dbReference type="PROSITE" id="PS51335"/>
    </source>
</evidence>
<protein>
    <submittedName>
        <fullName evidence="2">ELMO/CED-12 domain containing 2</fullName>
    </submittedName>
</protein>
<dbReference type="InterPro" id="IPR050868">
    <property type="entry name" value="ELMO_domain-containing"/>
</dbReference>
<feature type="domain" description="ELMO" evidence="1">
    <location>
        <begin position="153"/>
        <end position="309"/>
    </location>
</feature>
<dbReference type="GO" id="GO:0005096">
    <property type="term" value="F:GTPase activator activity"/>
    <property type="evidence" value="ECO:0007669"/>
    <property type="project" value="TreeGrafter"/>
</dbReference>
<accession>A0A8C4QTK5</accession>
<dbReference type="GeneTree" id="ENSGT00940000156589"/>
<reference evidence="2" key="1">
    <citation type="submission" date="2025-08" db="UniProtKB">
        <authorList>
            <consortium name="Ensembl"/>
        </authorList>
    </citation>
    <scope>IDENTIFICATION</scope>
</reference>
<evidence type="ECO:0000313" key="2">
    <source>
        <dbReference type="Ensembl" id="ENSEBUP00000019532.1"/>
    </source>
</evidence>
<dbReference type="Pfam" id="PF04727">
    <property type="entry name" value="ELMO_CED12"/>
    <property type="match status" value="1"/>
</dbReference>
<dbReference type="Proteomes" id="UP000694388">
    <property type="component" value="Unplaced"/>
</dbReference>
<dbReference type="Ensembl" id="ENSEBUT00000020108.1">
    <property type="protein sequence ID" value="ENSEBUP00000019532.1"/>
    <property type="gene ID" value="ENSEBUG00000012129.1"/>
</dbReference>
<sequence>MLYQLWSILYTHLLRGCYKWLLNQYTGQCELQRICLNILPGGQRTIKVDLHVWDVDSPALLGLDLVWPLPGPTPHKQNQRQRHTILHSAMEVEKMSVEKAVEDIMECKKIYPSTNTKFRELLLACLLQITGYRQLLKDVEAKRKQAYDSHNLANEEILFQLWSLLMPTVPLSARISKQWGDVGFQGNDPQTDFRGMGMFGLLNLQYFASQHQNVARSVLSHSHHPQYGFSFAIVGIDLTEMVYTFLRKGTLKCHMYNVAPATPSLRDIHEVFCILFSDFDKFWRQAKPRDIMEFSAIREKFRVHVEKCLENPGQALVMHNTVTQFES</sequence>
<dbReference type="PANTHER" id="PTHR12771:SF51">
    <property type="entry name" value="LD01482P"/>
    <property type="match status" value="1"/>
</dbReference>
<proteinExistence type="predicted"/>
<dbReference type="InterPro" id="IPR006816">
    <property type="entry name" value="ELMO_dom"/>
</dbReference>
<dbReference type="PANTHER" id="PTHR12771">
    <property type="entry name" value="ENGULFMENT AND CELL MOTILITY"/>
    <property type="match status" value="1"/>
</dbReference>
<evidence type="ECO:0000313" key="3">
    <source>
        <dbReference type="Proteomes" id="UP000694388"/>
    </source>
</evidence>
<dbReference type="PROSITE" id="PS51335">
    <property type="entry name" value="ELMO"/>
    <property type="match status" value="1"/>
</dbReference>
<reference evidence="2" key="2">
    <citation type="submission" date="2025-09" db="UniProtKB">
        <authorList>
            <consortium name="Ensembl"/>
        </authorList>
    </citation>
    <scope>IDENTIFICATION</scope>
</reference>
<organism evidence="2 3">
    <name type="scientific">Eptatretus burgeri</name>
    <name type="common">Inshore hagfish</name>
    <dbReference type="NCBI Taxonomy" id="7764"/>
    <lineage>
        <taxon>Eukaryota</taxon>
        <taxon>Metazoa</taxon>
        <taxon>Chordata</taxon>
        <taxon>Craniata</taxon>
        <taxon>Vertebrata</taxon>
        <taxon>Cyclostomata</taxon>
        <taxon>Myxini</taxon>
        <taxon>Myxiniformes</taxon>
        <taxon>Myxinidae</taxon>
        <taxon>Eptatretinae</taxon>
        <taxon>Eptatretus</taxon>
    </lineage>
</organism>
<dbReference type="AlphaFoldDB" id="A0A8C4QTK5"/>
<keyword evidence="3" id="KW-1185">Reference proteome</keyword>